<keyword evidence="2" id="KW-1185">Reference proteome</keyword>
<name>A0AAN8ML41_9TELE</name>
<gene>
    <name evidence="1" type="ORF">J4Q44_G00011940</name>
</gene>
<dbReference type="PANTHER" id="PTHR47501:SF5">
    <property type="entry name" value="HAT C-TERMINAL DIMERISATION DOMAIN-CONTAINING PROTEIN"/>
    <property type="match status" value="1"/>
</dbReference>
<dbReference type="PANTHER" id="PTHR47501">
    <property type="entry name" value="TRANSPOSASE-RELATED"/>
    <property type="match status" value="1"/>
</dbReference>
<dbReference type="EMBL" id="JAGTTL010000001">
    <property type="protein sequence ID" value="KAK6329216.1"/>
    <property type="molecule type" value="Genomic_DNA"/>
</dbReference>
<dbReference type="SUPFAM" id="SSF140996">
    <property type="entry name" value="Hermes dimerisation domain"/>
    <property type="match status" value="1"/>
</dbReference>
<comment type="caution">
    <text evidence="1">The sequence shown here is derived from an EMBL/GenBank/DDBJ whole genome shotgun (WGS) entry which is preliminary data.</text>
</comment>
<sequence length="273" mass="30852">MSHIFRARKHVHHLKKYDTLKRKHAPKTPSTIKQSTLLKIVSQKSIDKAVVKYVVQGLQPFDVVEQEPFREFVQDLQPNSKILSRPTLCSRIDVASTEMKKKVTESIRGVDHIAATTTDCWSARRQSFLGVTDHWIDPDSLNRCCAALACKRLRGSHTFDVLAGALNDIHSEFEIRAETVEDACNLQLLRPNATRWISWFMAVERLLRIVKDKGEAAVRVLCTDFVVPMFNPAELAFLTEYAATMSPVAKAVNMATSNYQPPETRNLTESSCP</sequence>
<dbReference type="Proteomes" id="UP001356427">
    <property type="component" value="Unassembled WGS sequence"/>
</dbReference>
<evidence type="ECO:0000313" key="1">
    <source>
        <dbReference type="EMBL" id="KAK6329216.1"/>
    </source>
</evidence>
<protein>
    <recommendedName>
        <fullName evidence="3">Transposase</fullName>
    </recommendedName>
</protein>
<reference evidence="1 2" key="1">
    <citation type="submission" date="2021-04" db="EMBL/GenBank/DDBJ databases">
        <authorList>
            <person name="De Guttry C."/>
            <person name="Zahm M."/>
            <person name="Klopp C."/>
            <person name="Cabau C."/>
            <person name="Louis A."/>
            <person name="Berthelot C."/>
            <person name="Parey E."/>
            <person name="Roest Crollius H."/>
            <person name="Montfort J."/>
            <person name="Robinson-Rechavi M."/>
            <person name="Bucao C."/>
            <person name="Bouchez O."/>
            <person name="Gislard M."/>
            <person name="Lluch J."/>
            <person name="Milhes M."/>
            <person name="Lampietro C."/>
            <person name="Lopez Roques C."/>
            <person name="Donnadieu C."/>
            <person name="Braasch I."/>
            <person name="Desvignes T."/>
            <person name="Postlethwait J."/>
            <person name="Bobe J."/>
            <person name="Wedekind C."/>
            <person name="Guiguen Y."/>
        </authorList>
    </citation>
    <scope>NUCLEOTIDE SEQUENCE [LARGE SCALE GENOMIC DNA]</scope>
    <source>
        <strain evidence="1">Cs_M1</strain>
        <tissue evidence="1">Blood</tissue>
    </source>
</reference>
<evidence type="ECO:0008006" key="3">
    <source>
        <dbReference type="Google" id="ProtNLM"/>
    </source>
</evidence>
<proteinExistence type="predicted"/>
<organism evidence="1 2">
    <name type="scientific">Coregonus suidteri</name>
    <dbReference type="NCBI Taxonomy" id="861788"/>
    <lineage>
        <taxon>Eukaryota</taxon>
        <taxon>Metazoa</taxon>
        <taxon>Chordata</taxon>
        <taxon>Craniata</taxon>
        <taxon>Vertebrata</taxon>
        <taxon>Euteleostomi</taxon>
        <taxon>Actinopterygii</taxon>
        <taxon>Neopterygii</taxon>
        <taxon>Teleostei</taxon>
        <taxon>Protacanthopterygii</taxon>
        <taxon>Salmoniformes</taxon>
        <taxon>Salmonidae</taxon>
        <taxon>Coregoninae</taxon>
        <taxon>Coregonus</taxon>
    </lineage>
</organism>
<dbReference type="AlphaFoldDB" id="A0AAN8ML41"/>
<accession>A0AAN8ML41</accession>
<evidence type="ECO:0000313" key="2">
    <source>
        <dbReference type="Proteomes" id="UP001356427"/>
    </source>
</evidence>